<accession>A0ACB8B129</accession>
<evidence type="ECO:0000313" key="1">
    <source>
        <dbReference type="EMBL" id="KAH7919521.1"/>
    </source>
</evidence>
<comment type="caution">
    <text evidence="1">The sequence shown here is derived from an EMBL/GenBank/DDBJ whole genome shotgun (WGS) entry which is preliminary data.</text>
</comment>
<proteinExistence type="predicted"/>
<name>A0ACB8B129_9AGAM</name>
<sequence length="274" mass="30155">MDHTKALVIGGSRNIGYYAATRLLEQGGTVTFLLRSPKVFEEDSTIQKYVQLGKARLVKGDALVKADVQRAWDEAARGGSNQGVDFLLFTLGFSGKPGFKLTQGFTISPPNLVTEALLNALETLPYPHPKIVTISSTGVTRTSHSALPLLMRPLYGYFLAAPHKDKRGAEEIVSHCADWPWDQRDCEGPEIMGENWTARVPARGQLKNILVVRPALLTDGECRGDTKGSNGYRVKEGDVEGAWKISRKDVGHFLVENALKNWEQWGGKCVSIAY</sequence>
<dbReference type="Proteomes" id="UP000790709">
    <property type="component" value="Unassembled WGS sequence"/>
</dbReference>
<protein>
    <submittedName>
        <fullName evidence="1">Uncharacterized protein</fullName>
    </submittedName>
</protein>
<organism evidence="1 2">
    <name type="scientific">Leucogyrophana mollusca</name>
    <dbReference type="NCBI Taxonomy" id="85980"/>
    <lineage>
        <taxon>Eukaryota</taxon>
        <taxon>Fungi</taxon>
        <taxon>Dikarya</taxon>
        <taxon>Basidiomycota</taxon>
        <taxon>Agaricomycotina</taxon>
        <taxon>Agaricomycetes</taxon>
        <taxon>Agaricomycetidae</taxon>
        <taxon>Boletales</taxon>
        <taxon>Boletales incertae sedis</taxon>
        <taxon>Leucogyrophana</taxon>
    </lineage>
</organism>
<evidence type="ECO:0000313" key="2">
    <source>
        <dbReference type="Proteomes" id="UP000790709"/>
    </source>
</evidence>
<gene>
    <name evidence="1" type="ORF">BV22DRAFT_1040798</name>
</gene>
<dbReference type="EMBL" id="MU266652">
    <property type="protein sequence ID" value="KAH7919521.1"/>
    <property type="molecule type" value="Genomic_DNA"/>
</dbReference>
<reference evidence="1" key="1">
    <citation type="journal article" date="2021" name="New Phytol.">
        <title>Evolutionary innovations through gain and loss of genes in the ectomycorrhizal Boletales.</title>
        <authorList>
            <person name="Wu G."/>
            <person name="Miyauchi S."/>
            <person name="Morin E."/>
            <person name="Kuo A."/>
            <person name="Drula E."/>
            <person name="Varga T."/>
            <person name="Kohler A."/>
            <person name="Feng B."/>
            <person name="Cao Y."/>
            <person name="Lipzen A."/>
            <person name="Daum C."/>
            <person name="Hundley H."/>
            <person name="Pangilinan J."/>
            <person name="Johnson J."/>
            <person name="Barry K."/>
            <person name="LaButti K."/>
            <person name="Ng V."/>
            <person name="Ahrendt S."/>
            <person name="Min B."/>
            <person name="Choi I.G."/>
            <person name="Park H."/>
            <person name="Plett J.M."/>
            <person name="Magnuson J."/>
            <person name="Spatafora J.W."/>
            <person name="Nagy L.G."/>
            <person name="Henrissat B."/>
            <person name="Grigoriev I.V."/>
            <person name="Yang Z.L."/>
            <person name="Xu J."/>
            <person name="Martin F.M."/>
        </authorList>
    </citation>
    <scope>NUCLEOTIDE SEQUENCE</scope>
    <source>
        <strain evidence="1">KUC20120723A-06</strain>
    </source>
</reference>
<keyword evidence="2" id="KW-1185">Reference proteome</keyword>